<proteinExistence type="predicted"/>
<protein>
    <recommendedName>
        <fullName evidence="1">DUF7587 domain-containing protein</fullName>
    </recommendedName>
</protein>
<dbReference type="Pfam" id="PF24494">
    <property type="entry name" value="DUF7587"/>
    <property type="match status" value="1"/>
</dbReference>
<dbReference type="AlphaFoldDB" id="A0A6A7A920"/>
<dbReference type="InterPro" id="IPR056009">
    <property type="entry name" value="DUF7587"/>
</dbReference>
<gene>
    <name evidence="2" type="ORF">CC86DRAFT_437074</name>
</gene>
<feature type="domain" description="DUF7587" evidence="1">
    <location>
        <begin position="5"/>
        <end position="161"/>
    </location>
</feature>
<name>A0A6A7A920_9PLEO</name>
<keyword evidence="3" id="KW-1185">Reference proteome</keyword>
<dbReference type="EMBL" id="MU006221">
    <property type="protein sequence ID" value="KAF2829314.1"/>
    <property type="molecule type" value="Genomic_DNA"/>
</dbReference>
<evidence type="ECO:0000313" key="3">
    <source>
        <dbReference type="Proteomes" id="UP000799424"/>
    </source>
</evidence>
<dbReference type="Proteomes" id="UP000799424">
    <property type="component" value="Unassembled WGS sequence"/>
</dbReference>
<sequence length="199" mass="22498">MSSQPPTSFFRVHYLHAFTQYTHEDGFHTRESYQYGRLAPAQWLNKQTIEDHISGAKSTDGLRTPFISLLDDFTRACNLAHRMKRKGYKNVYIARIEPGYLTAITIELHFEDRTILLHAWMAESGFVVFSTRAVRAILGVDESMGHASEWFAIECVPAECVGLVEDLAIWVPEAVVCRCRCRVCEGKAGVRTRGGVGEK</sequence>
<accession>A0A6A7A920</accession>
<organism evidence="2 3">
    <name type="scientific">Ophiobolus disseminans</name>
    <dbReference type="NCBI Taxonomy" id="1469910"/>
    <lineage>
        <taxon>Eukaryota</taxon>
        <taxon>Fungi</taxon>
        <taxon>Dikarya</taxon>
        <taxon>Ascomycota</taxon>
        <taxon>Pezizomycotina</taxon>
        <taxon>Dothideomycetes</taxon>
        <taxon>Pleosporomycetidae</taxon>
        <taxon>Pleosporales</taxon>
        <taxon>Pleosporineae</taxon>
        <taxon>Phaeosphaeriaceae</taxon>
        <taxon>Ophiobolus</taxon>
    </lineage>
</organism>
<evidence type="ECO:0000259" key="1">
    <source>
        <dbReference type="Pfam" id="PF24494"/>
    </source>
</evidence>
<reference evidence="2" key="1">
    <citation type="journal article" date="2020" name="Stud. Mycol.">
        <title>101 Dothideomycetes genomes: a test case for predicting lifestyles and emergence of pathogens.</title>
        <authorList>
            <person name="Haridas S."/>
            <person name="Albert R."/>
            <person name="Binder M."/>
            <person name="Bloem J."/>
            <person name="Labutti K."/>
            <person name="Salamov A."/>
            <person name="Andreopoulos B."/>
            <person name="Baker S."/>
            <person name="Barry K."/>
            <person name="Bills G."/>
            <person name="Bluhm B."/>
            <person name="Cannon C."/>
            <person name="Castanera R."/>
            <person name="Culley D."/>
            <person name="Daum C."/>
            <person name="Ezra D."/>
            <person name="Gonzalez J."/>
            <person name="Henrissat B."/>
            <person name="Kuo A."/>
            <person name="Liang C."/>
            <person name="Lipzen A."/>
            <person name="Lutzoni F."/>
            <person name="Magnuson J."/>
            <person name="Mondo S."/>
            <person name="Nolan M."/>
            <person name="Ohm R."/>
            <person name="Pangilinan J."/>
            <person name="Park H.-J."/>
            <person name="Ramirez L."/>
            <person name="Alfaro M."/>
            <person name="Sun H."/>
            <person name="Tritt A."/>
            <person name="Yoshinaga Y."/>
            <person name="Zwiers L.-H."/>
            <person name="Turgeon B."/>
            <person name="Goodwin S."/>
            <person name="Spatafora J."/>
            <person name="Crous P."/>
            <person name="Grigoriev I."/>
        </authorList>
    </citation>
    <scope>NUCLEOTIDE SEQUENCE</scope>
    <source>
        <strain evidence="2">CBS 113818</strain>
    </source>
</reference>
<evidence type="ECO:0000313" key="2">
    <source>
        <dbReference type="EMBL" id="KAF2829314.1"/>
    </source>
</evidence>